<protein>
    <submittedName>
        <fullName evidence="1">Uncharacterized protein</fullName>
    </submittedName>
</protein>
<sequence length="108" mass="12373">MWIDMEALDIAIATNSYNEFIGICHEFILDKQGNLNSNFNLVENEFNIKNLIITARKGRPVGRAKSFVEIQKQHIRKCQNLQPLNNNNQNINVINNASDSINETNENN</sequence>
<dbReference type="EMBL" id="QKYT01000608">
    <property type="protein sequence ID" value="RIA82997.1"/>
    <property type="molecule type" value="Genomic_DNA"/>
</dbReference>
<dbReference type="OrthoDB" id="2395847at2759"/>
<reference evidence="1 2" key="1">
    <citation type="submission" date="2018-06" db="EMBL/GenBank/DDBJ databases">
        <title>Comparative genomics reveals the genomic features of Rhizophagus irregularis, R. cerebriforme, R. diaphanum and Gigaspora rosea, and their symbiotic lifestyle signature.</title>
        <authorList>
            <person name="Morin E."/>
            <person name="San Clemente H."/>
            <person name="Chen E.C.H."/>
            <person name="De La Providencia I."/>
            <person name="Hainaut M."/>
            <person name="Kuo A."/>
            <person name="Kohler A."/>
            <person name="Murat C."/>
            <person name="Tang N."/>
            <person name="Roy S."/>
            <person name="Loubradou J."/>
            <person name="Henrissat B."/>
            <person name="Grigoriev I.V."/>
            <person name="Corradi N."/>
            <person name="Roux C."/>
            <person name="Martin F.M."/>
        </authorList>
    </citation>
    <scope>NUCLEOTIDE SEQUENCE [LARGE SCALE GENOMIC DNA]</scope>
    <source>
        <strain evidence="1 2">DAOM 227022</strain>
    </source>
</reference>
<evidence type="ECO:0000313" key="2">
    <source>
        <dbReference type="Proteomes" id="UP000265703"/>
    </source>
</evidence>
<dbReference type="AlphaFoldDB" id="A0A397SGA1"/>
<keyword evidence="2" id="KW-1185">Reference proteome</keyword>
<comment type="caution">
    <text evidence="1">The sequence shown here is derived from an EMBL/GenBank/DDBJ whole genome shotgun (WGS) entry which is preliminary data.</text>
</comment>
<dbReference type="Proteomes" id="UP000265703">
    <property type="component" value="Unassembled WGS sequence"/>
</dbReference>
<accession>A0A397SGA1</accession>
<evidence type="ECO:0000313" key="1">
    <source>
        <dbReference type="EMBL" id="RIA82997.1"/>
    </source>
</evidence>
<organism evidence="1 2">
    <name type="scientific">Glomus cerebriforme</name>
    <dbReference type="NCBI Taxonomy" id="658196"/>
    <lineage>
        <taxon>Eukaryota</taxon>
        <taxon>Fungi</taxon>
        <taxon>Fungi incertae sedis</taxon>
        <taxon>Mucoromycota</taxon>
        <taxon>Glomeromycotina</taxon>
        <taxon>Glomeromycetes</taxon>
        <taxon>Glomerales</taxon>
        <taxon>Glomeraceae</taxon>
        <taxon>Glomus</taxon>
    </lineage>
</organism>
<name>A0A397SGA1_9GLOM</name>
<proteinExistence type="predicted"/>
<gene>
    <name evidence="1" type="ORF">C1645_834455</name>
</gene>